<dbReference type="OrthoDB" id="34166at2"/>
<keyword evidence="1" id="KW-0784">Thiamine biosynthesis</keyword>
<comment type="caution">
    <text evidence="4">The sequence shown here is derived from an EMBL/GenBank/DDBJ whole genome shotgun (WGS) entry which is preliminary data.</text>
</comment>
<dbReference type="EMBL" id="LYRP01000022">
    <property type="protein sequence ID" value="OAT76528.1"/>
    <property type="molecule type" value="Genomic_DNA"/>
</dbReference>
<dbReference type="UniPathway" id="UPA00060"/>
<dbReference type="STRING" id="1691903.A9B99_09475"/>
<feature type="domain" description="Thiaminase-2/PQQC" evidence="3">
    <location>
        <begin position="13"/>
        <end position="212"/>
    </location>
</feature>
<evidence type="ECO:0000256" key="2">
    <source>
        <dbReference type="PIRSR" id="PIRSR003170-1"/>
    </source>
</evidence>
<comment type="catalytic activity">
    <reaction evidence="1">
        <text>thiamine + H2O = 5-(2-hydroxyethyl)-4-methylthiazole + 4-amino-5-hydroxymethyl-2-methylpyrimidine + H(+)</text>
        <dbReference type="Rhea" id="RHEA:17509"/>
        <dbReference type="ChEBI" id="CHEBI:15377"/>
        <dbReference type="ChEBI" id="CHEBI:15378"/>
        <dbReference type="ChEBI" id="CHEBI:16892"/>
        <dbReference type="ChEBI" id="CHEBI:17957"/>
        <dbReference type="ChEBI" id="CHEBI:18385"/>
        <dbReference type="EC" id="3.5.99.2"/>
    </reaction>
</comment>
<dbReference type="InterPro" id="IPR004305">
    <property type="entry name" value="Thiaminase-2/PQQC"/>
</dbReference>
<gene>
    <name evidence="4" type="ORF">A9B99_09475</name>
</gene>
<proteinExistence type="inferred from homology"/>
<keyword evidence="5" id="KW-1185">Reference proteome</keyword>
<comment type="similarity">
    <text evidence="1">Belongs to the TenA family.</text>
</comment>
<dbReference type="Proteomes" id="UP000078225">
    <property type="component" value="Unassembled WGS sequence"/>
</dbReference>
<dbReference type="RefSeq" id="WP_064598579.1">
    <property type="nucleotide sequence ID" value="NZ_LYRP01000022.1"/>
</dbReference>
<dbReference type="CDD" id="cd19358">
    <property type="entry name" value="TenA_E_Spr0628-like"/>
    <property type="match status" value="1"/>
</dbReference>
<evidence type="ECO:0000313" key="5">
    <source>
        <dbReference type="Proteomes" id="UP000078225"/>
    </source>
</evidence>
<dbReference type="PANTHER" id="PTHR43198:SF2">
    <property type="entry name" value="SI:CH1073-67J19.1-RELATED"/>
    <property type="match status" value="1"/>
</dbReference>
<dbReference type="EC" id="3.5.99.2" evidence="1"/>
<keyword evidence="1" id="KW-0378">Hydrolase</keyword>
<name>A0A1B7L2N2_9ENTR</name>
<dbReference type="GO" id="GO:0005829">
    <property type="term" value="C:cytosol"/>
    <property type="evidence" value="ECO:0007669"/>
    <property type="project" value="TreeGrafter"/>
</dbReference>
<dbReference type="GO" id="GO:0050334">
    <property type="term" value="F:thiaminase activity"/>
    <property type="evidence" value="ECO:0007669"/>
    <property type="project" value="UniProtKB-UniRule"/>
</dbReference>
<comment type="pathway">
    <text evidence="1">Cofactor biosynthesis; thiamine diphosphate biosynthesis.</text>
</comment>
<evidence type="ECO:0000256" key="1">
    <source>
        <dbReference type="PIRNR" id="PIRNR003170"/>
    </source>
</evidence>
<feature type="active site" description="Proton donor" evidence="2">
    <location>
        <position position="204"/>
    </location>
</feature>
<evidence type="ECO:0000259" key="3">
    <source>
        <dbReference type="Pfam" id="PF03070"/>
    </source>
</evidence>
<sequence length="213" mass="24376">MTAFSDQLLAGHSDVWNEMQQHPFVQAIEQGTLPETAFHRYLVFEGEFVFSAVEILAQGLSHAPDVSRQRRLIQGLNGLVDTQLGWFERVMAKRGVVAEHWQPAPAGFIRFRDGMLQAARTGGYADIMVLMFGAEWMYYHWCARAASRAQYDEDLHDWLSMHADDAFYQQACWLKQEVDQCGLTLSGQEKQRLSQLYGDVLAWEIDFHQAMLG</sequence>
<evidence type="ECO:0000313" key="4">
    <source>
        <dbReference type="EMBL" id="OAT76528.1"/>
    </source>
</evidence>
<organism evidence="4 5">
    <name type="scientific">Mangrovibacter phragmitis</name>
    <dbReference type="NCBI Taxonomy" id="1691903"/>
    <lineage>
        <taxon>Bacteria</taxon>
        <taxon>Pseudomonadati</taxon>
        <taxon>Pseudomonadota</taxon>
        <taxon>Gammaproteobacteria</taxon>
        <taxon>Enterobacterales</taxon>
        <taxon>Enterobacteriaceae</taxon>
        <taxon>Mangrovibacter</taxon>
    </lineage>
</organism>
<comment type="function">
    <text evidence="1">Catalyzes an amino-pyrimidine hydrolysis reaction at the C5' of the pyrimidine moiety of thiamine compounds, a reaction that is part of a thiamine salvage pathway. Thus, catalyzes the conversion of 4-amino-5-aminomethyl-2-methylpyrimidine to 4-amino-5-hydroxymethyl-2-methylpyrimidine (HMP).</text>
</comment>
<dbReference type="AlphaFoldDB" id="A0A1B7L2N2"/>
<dbReference type="PIRSF" id="PIRSF003170">
    <property type="entry name" value="Pet18p"/>
    <property type="match status" value="1"/>
</dbReference>
<dbReference type="SUPFAM" id="SSF48613">
    <property type="entry name" value="Heme oxygenase-like"/>
    <property type="match status" value="1"/>
</dbReference>
<dbReference type="GO" id="GO:0009228">
    <property type="term" value="P:thiamine biosynthetic process"/>
    <property type="evidence" value="ECO:0007669"/>
    <property type="project" value="UniProtKB-KW"/>
</dbReference>
<dbReference type="GO" id="GO:0009229">
    <property type="term" value="P:thiamine diphosphate biosynthetic process"/>
    <property type="evidence" value="ECO:0007669"/>
    <property type="project" value="UniProtKB-UniPathway"/>
</dbReference>
<accession>A0A1B7L2N2</accession>
<protein>
    <recommendedName>
        <fullName evidence="1">Aminopyrimidine aminohydrolase</fullName>
        <ecNumber evidence="1">3.5.99.2</ecNumber>
    </recommendedName>
</protein>
<comment type="catalytic activity">
    <reaction evidence="1">
        <text>4-amino-5-aminomethyl-2-methylpyrimidine + H2O = 4-amino-5-hydroxymethyl-2-methylpyrimidine + NH4(+)</text>
        <dbReference type="Rhea" id="RHEA:31799"/>
        <dbReference type="ChEBI" id="CHEBI:15377"/>
        <dbReference type="ChEBI" id="CHEBI:16892"/>
        <dbReference type="ChEBI" id="CHEBI:28938"/>
        <dbReference type="ChEBI" id="CHEBI:63416"/>
        <dbReference type="EC" id="3.5.99.2"/>
    </reaction>
</comment>
<dbReference type="Pfam" id="PF03070">
    <property type="entry name" value="TENA_THI-4"/>
    <property type="match status" value="1"/>
</dbReference>
<dbReference type="Gene3D" id="1.20.910.10">
    <property type="entry name" value="Heme oxygenase-like"/>
    <property type="match status" value="1"/>
</dbReference>
<dbReference type="InterPro" id="IPR050967">
    <property type="entry name" value="Thiamine_Salvage_TenA"/>
</dbReference>
<dbReference type="InterPro" id="IPR016084">
    <property type="entry name" value="Haem_Oase-like_multi-hlx"/>
</dbReference>
<dbReference type="InterPro" id="IPR026285">
    <property type="entry name" value="TenA_E"/>
</dbReference>
<reference evidence="5" key="1">
    <citation type="submission" date="2016-05" db="EMBL/GenBank/DDBJ databases">
        <authorList>
            <person name="Behera P."/>
            <person name="Vaishampayan P."/>
            <person name="Singh N."/>
            <person name="Raina V."/>
            <person name="Suar M."/>
            <person name="Pattnaik A."/>
            <person name="Rastogi G."/>
        </authorList>
    </citation>
    <scope>NUCLEOTIDE SEQUENCE [LARGE SCALE GENOMIC DNA]</scope>
    <source>
        <strain evidence="5">MP23</strain>
    </source>
</reference>
<dbReference type="PANTHER" id="PTHR43198">
    <property type="entry name" value="BIFUNCTIONAL TH2 PROTEIN"/>
    <property type="match status" value="1"/>
</dbReference>